<name>A0AAX1PEN9_AERSA</name>
<dbReference type="EMBL" id="QLLM01000019">
    <property type="protein sequence ID" value="RAJ00123.1"/>
    <property type="molecule type" value="Genomic_DNA"/>
</dbReference>
<comment type="caution">
    <text evidence="1">The sequence shown here is derived from an EMBL/GenBank/DDBJ whole genome shotgun (WGS) entry which is preliminary data.</text>
</comment>
<gene>
    <name evidence="1" type="ORF">DEU50_11952</name>
</gene>
<accession>A0AAX1PEN9</accession>
<reference evidence="1 2" key="1">
    <citation type="submission" date="2018-06" db="EMBL/GenBank/DDBJ databases">
        <title>Freshwater and sediment microbial communities from various areas in North America, analyzing microbe dynamics in response to fracking.</title>
        <authorList>
            <person name="Lamendella R."/>
        </authorList>
    </citation>
    <scope>NUCLEOTIDE SEQUENCE [LARGE SCALE GENOMIC DNA]</scope>
    <source>
        <strain evidence="1 2">17</strain>
    </source>
</reference>
<evidence type="ECO:0000313" key="2">
    <source>
        <dbReference type="Proteomes" id="UP000249422"/>
    </source>
</evidence>
<protein>
    <submittedName>
        <fullName evidence="1">Uncharacterized protein</fullName>
    </submittedName>
</protein>
<dbReference type="AlphaFoldDB" id="A0AAX1PEN9"/>
<organism evidence="1 2">
    <name type="scientific">Aeromonas salmonicida</name>
    <dbReference type="NCBI Taxonomy" id="645"/>
    <lineage>
        <taxon>Bacteria</taxon>
        <taxon>Pseudomonadati</taxon>
        <taxon>Pseudomonadota</taxon>
        <taxon>Gammaproteobacteria</taxon>
        <taxon>Aeromonadales</taxon>
        <taxon>Aeromonadaceae</taxon>
        <taxon>Aeromonas</taxon>
    </lineage>
</organism>
<proteinExistence type="predicted"/>
<dbReference type="Proteomes" id="UP000249422">
    <property type="component" value="Unassembled WGS sequence"/>
</dbReference>
<sequence length="66" mass="7175">MCLVLAAILGSYLVRQGQFYLVPVRDIFFYDFFHCADSQSTSGVKEAANAASFGIKAGVIWHGAIC</sequence>
<evidence type="ECO:0000313" key="1">
    <source>
        <dbReference type="EMBL" id="RAJ00123.1"/>
    </source>
</evidence>